<evidence type="ECO:0000313" key="2">
    <source>
        <dbReference type="EMBL" id="OCH83854.1"/>
    </source>
</evidence>
<feature type="non-terminal residue" evidence="2">
    <location>
        <position position="175"/>
    </location>
</feature>
<name>A0A8E2AI47_9APHY</name>
<protein>
    <submittedName>
        <fullName evidence="2">Uncharacterized protein</fullName>
    </submittedName>
</protein>
<dbReference type="OrthoDB" id="6692864at2759"/>
<proteinExistence type="predicted"/>
<sequence length="175" mass="19011">MAEQLVVHLRKLYKNWPCSYGSCIGTLITHNMASSSTTADTLPAVDPRVAAALGGVASAFYVHKYPMRGDVGLLTEVALGVASFAYKRVVEGSGFGSAFGFALSIILVHFASLALATVLYRISPLHPLYRFPGRVLLCLVVLGCDTDIPHHAYSPFVWKMTSLKLAQMVWSGKRH</sequence>
<reference evidence="2 3" key="1">
    <citation type="submission" date="2016-07" db="EMBL/GenBank/DDBJ databases">
        <title>Draft genome of the white-rot fungus Obba rivulosa 3A-2.</title>
        <authorList>
            <consortium name="DOE Joint Genome Institute"/>
            <person name="Miettinen O."/>
            <person name="Riley R."/>
            <person name="Acob R."/>
            <person name="Barry K."/>
            <person name="Cullen D."/>
            <person name="De Vries R."/>
            <person name="Hainaut M."/>
            <person name="Hatakka A."/>
            <person name="Henrissat B."/>
            <person name="Hilden K."/>
            <person name="Kuo R."/>
            <person name="Labutti K."/>
            <person name="Lipzen A."/>
            <person name="Makela M.R."/>
            <person name="Sandor L."/>
            <person name="Spatafora J.W."/>
            <person name="Grigoriev I.V."/>
            <person name="Hibbett D.S."/>
        </authorList>
    </citation>
    <scope>NUCLEOTIDE SEQUENCE [LARGE SCALE GENOMIC DNA]</scope>
    <source>
        <strain evidence="2 3">3A-2</strain>
    </source>
</reference>
<keyword evidence="1" id="KW-0812">Transmembrane</keyword>
<evidence type="ECO:0000313" key="3">
    <source>
        <dbReference type="Proteomes" id="UP000250043"/>
    </source>
</evidence>
<organism evidence="2 3">
    <name type="scientific">Obba rivulosa</name>
    <dbReference type="NCBI Taxonomy" id="1052685"/>
    <lineage>
        <taxon>Eukaryota</taxon>
        <taxon>Fungi</taxon>
        <taxon>Dikarya</taxon>
        <taxon>Basidiomycota</taxon>
        <taxon>Agaricomycotina</taxon>
        <taxon>Agaricomycetes</taxon>
        <taxon>Polyporales</taxon>
        <taxon>Gelatoporiaceae</taxon>
        <taxon>Obba</taxon>
    </lineage>
</organism>
<keyword evidence="1" id="KW-0472">Membrane</keyword>
<keyword evidence="1" id="KW-1133">Transmembrane helix</keyword>
<dbReference type="EMBL" id="KV722790">
    <property type="protein sequence ID" value="OCH83854.1"/>
    <property type="molecule type" value="Genomic_DNA"/>
</dbReference>
<dbReference type="AlphaFoldDB" id="A0A8E2AI47"/>
<accession>A0A8E2AI47</accession>
<dbReference type="Proteomes" id="UP000250043">
    <property type="component" value="Unassembled WGS sequence"/>
</dbReference>
<evidence type="ECO:0000256" key="1">
    <source>
        <dbReference type="SAM" id="Phobius"/>
    </source>
</evidence>
<keyword evidence="3" id="KW-1185">Reference proteome</keyword>
<feature type="transmembrane region" description="Helical" evidence="1">
    <location>
        <begin position="98"/>
        <end position="120"/>
    </location>
</feature>
<gene>
    <name evidence="2" type="ORF">OBBRIDRAFT_482782</name>
</gene>